<protein>
    <submittedName>
        <fullName evidence="2">Uncharacterized protein</fullName>
    </submittedName>
</protein>
<dbReference type="Proteomes" id="UP000487757">
    <property type="component" value="Unassembled WGS sequence"/>
</dbReference>
<dbReference type="RefSeq" id="WP_154283025.1">
    <property type="nucleotide sequence ID" value="NZ_JBHUJQ010000001.1"/>
</dbReference>
<keyword evidence="1" id="KW-0732">Signal</keyword>
<keyword evidence="3" id="KW-1185">Reference proteome</keyword>
<organism evidence="2 3">
    <name type="scientific">Pedobacter petrophilus</name>
    <dbReference type="NCBI Taxonomy" id="1908241"/>
    <lineage>
        <taxon>Bacteria</taxon>
        <taxon>Pseudomonadati</taxon>
        <taxon>Bacteroidota</taxon>
        <taxon>Sphingobacteriia</taxon>
        <taxon>Sphingobacteriales</taxon>
        <taxon>Sphingobacteriaceae</taxon>
        <taxon>Pedobacter</taxon>
    </lineage>
</organism>
<dbReference type="AlphaFoldDB" id="A0A7K0G4J0"/>
<evidence type="ECO:0000313" key="3">
    <source>
        <dbReference type="Proteomes" id="UP000487757"/>
    </source>
</evidence>
<gene>
    <name evidence="2" type="ORF">GJU39_21300</name>
</gene>
<dbReference type="EMBL" id="WKKH01000062">
    <property type="protein sequence ID" value="MRX78621.1"/>
    <property type="molecule type" value="Genomic_DNA"/>
</dbReference>
<comment type="caution">
    <text evidence="2">The sequence shown here is derived from an EMBL/GenBank/DDBJ whole genome shotgun (WGS) entry which is preliminary data.</text>
</comment>
<proteinExistence type="predicted"/>
<feature type="signal peptide" evidence="1">
    <location>
        <begin position="1"/>
        <end position="23"/>
    </location>
</feature>
<evidence type="ECO:0000313" key="2">
    <source>
        <dbReference type="EMBL" id="MRX78621.1"/>
    </source>
</evidence>
<name>A0A7K0G4J0_9SPHI</name>
<reference evidence="2 3" key="1">
    <citation type="submission" date="2019-11" db="EMBL/GenBank/DDBJ databases">
        <title>Pedobacter petrophilus genome.</title>
        <authorList>
            <person name="Feldbauer M.J."/>
            <person name="Newman J.D."/>
        </authorList>
    </citation>
    <scope>NUCLEOTIDE SEQUENCE [LARGE SCALE GENOMIC DNA]</scope>
    <source>
        <strain evidence="2 3">LMG 29686</strain>
    </source>
</reference>
<feature type="chain" id="PRO_5029558974" evidence="1">
    <location>
        <begin position="24"/>
        <end position="92"/>
    </location>
</feature>
<accession>A0A7K0G4J0</accession>
<evidence type="ECO:0000256" key="1">
    <source>
        <dbReference type="SAM" id="SignalP"/>
    </source>
</evidence>
<sequence length="92" mass="10217">MKIQIKQLIAGFFLLTGAQQANAQLVVNQYNNESEISAPNSVTLVNGFHATGNLRIFTTGVSYINCQSYVSNASNWNCNSILEVFLLSDYFF</sequence>